<dbReference type="RefSeq" id="WP_110254642.1">
    <property type="nucleotide sequence ID" value="NZ_QJKB01000002.1"/>
</dbReference>
<evidence type="ECO:0000313" key="2">
    <source>
        <dbReference type="Proteomes" id="UP000247792"/>
    </source>
</evidence>
<proteinExistence type="predicted"/>
<dbReference type="AlphaFoldDB" id="A0A318JMH7"/>
<dbReference type="Proteomes" id="UP000247792">
    <property type="component" value="Unassembled WGS sequence"/>
</dbReference>
<dbReference type="EMBL" id="QJKB01000002">
    <property type="protein sequence ID" value="PXX45181.1"/>
    <property type="molecule type" value="Genomic_DNA"/>
</dbReference>
<dbReference type="OrthoDB" id="8904538at2"/>
<protein>
    <submittedName>
        <fullName evidence="1">Uncharacterized protein</fullName>
    </submittedName>
</protein>
<organism evidence="1 2">
    <name type="scientific">Undibacterium pigrum</name>
    <dbReference type="NCBI Taxonomy" id="401470"/>
    <lineage>
        <taxon>Bacteria</taxon>
        <taxon>Pseudomonadati</taxon>
        <taxon>Pseudomonadota</taxon>
        <taxon>Betaproteobacteria</taxon>
        <taxon>Burkholderiales</taxon>
        <taxon>Oxalobacteraceae</taxon>
        <taxon>Undibacterium</taxon>
    </lineage>
</organism>
<reference evidence="1 2" key="1">
    <citation type="submission" date="2018-05" db="EMBL/GenBank/DDBJ databases">
        <title>Genomic Encyclopedia of Type Strains, Phase IV (KMG-IV): sequencing the most valuable type-strain genomes for metagenomic binning, comparative biology and taxonomic classification.</title>
        <authorList>
            <person name="Goeker M."/>
        </authorList>
    </citation>
    <scope>NUCLEOTIDE SEQUENCE [LARGE SCALE GENOMIC DNA]</scope>
    <source>
        <strain evidence="1 2">DSM 19792</strain>
    </source>
</reference>
<gene>
    <name evidence="1" type="ORF">DFR42_102409</name>
</gene>
<comment type="caution">
    <text evidence="1">The sequence shown here is derived from an EMBL/GenBank/DDBJ whole genome shotgun (WGS) entry which is preliminary data.</text>
</comment>
<evidence type="ECO:0000313" key="1">
    <source>
        <dbReference type="EMBL" id="PXX45181.1"/>
    </source>
</evidence>
<sequence>MNNNTFSAGIMAAETLEDLAQYLSAFAVKELRTRLFDELKQHVEYEDADQWAVAVRLCESLAIVGWGELERVDAVSHFNGDCWNTRFINGKNQSRFREGSWSKRKAGWVLRNPSYHLSPDLPDTPGHDWQRYASVDFPAVACASLPSQRNYQAQMPVIMGMYGSDNPSCLAMNEIRLALMAQLYESMRPAQYGENLEYFYFTLHGPAISEESPAPHLKVANYNANQRSFSAALYFDQTLASWSPGQQRKFYFDSLLAAIDALEEKLRKRGIEYDTQAFRADVTAAIQASMRAQGE</sequence>
<accession>A0A318JMH7</accession>
<name>A0A318JMH7_9BURK</name>
<keyword evidence="2" id="KW-1185">Reference proteome</keyword>